<dbReference type="InterPro" id="IPR007138">
    <property type="entry name" value="ABM_dom"/>
</dbReference>
<accession>A0ABP7AHX9</accession>
<evidence type="ECO:0000313" key="2">
    <source>
        <dbReference type="EMBL" id="GAA3632307.1"/>
    </source>
</evidence>
<comment type="caution">
    <text evidence="2">The sequence shown here is derived from an EMBL/GenBank/DDBJ whole genome shotgun (WGS) entry which is preliminary data.</text>
</comment>
<keyword evidence="3" id="KW-1185">Reference proteome</keyword>
<dbReference type="Gene3D" id="3.30.70.100">
    <property type="match status" value="1"/>
</dbReference>
<gene>
    <name evidence="2" type="ORF">GCM10022236_38550</name>
</gene>
<dbReference type="EMBL" id="BAABAB010000029">
    <property type="protein sequence ID" value="GAA3632307.1"/>
    <property type="molecule type" value="Genomic_DNA"/>
</dbReference>
<proteinExistence type="predicted"/>
<organism evidence="2 3">
    <name type="scientific">Microlunatus ginsengisoli</name>
    <dbReference type="NCBI Taxonomy" id="363863"/>
    <lineage>
        <taxon>Bacteria</taxon>
        <taxon>Bacillati</taxon>
        <taxon>Actinomycetota</taxon>
        <taxon>Actinomycetes</taxon>
        <taxon>Propionibacteriales</taxon>
        <taxon>Propionibacteriaceae</taxon>
        <taxon>Microlunatus</taxon>
    </lineage>
</organism>
<dbReference type="Pfam" id="PF03992">
    <property type="entry name" value="ABM"/>
    <property type="match status" value="1"/>
</dbReference>
<protein>
    <recommendedName>
        <fullName evidence="1">ABM domain-containing protein</fullName>
    </recommendedName>
</protein>
<evidence type="ECO:0000259" key="1">
    <source>
        <dbReference type="PROSITE" id="PS51725"/>
    </source>
</evidence>
<name>A0ABP7AHX9_9ACTN</name>
<feature type="domain" description="ABM" evidence="1">
    <location>
        <begin position="1"/>
        <end position="86"/>
    </location>
</feature>
<evidence type="ECO:0000313" key="3">
    <source>
        <dbReference type="Proteomes" id="UP001501490"/>
    </source>
</evidence>
<sequence length="90" mass="10143">MVTIYPRPEQLAEATAQLQQMAANAMTEPGCDYQTLVVSDDEPGCLTMLEKFVSRAAWDEHMETEHNKRGNETLEPMLAKPSVLRLYTEA</sequence>
<dbReference type="Proteomes" id="UP001501490">
    <property type="component" value="Unassembled WGS sequence"/>
</dbReference>
<dbReference type="SUPFAM" id="SSF54909">
    <property type="entry name" value="Dimeric alpha+beta barrel"/>
    <property type="match status" value="1"/>
</dbReference>
<reference evidence="3" key="1">
    <citation type="journal article" date="2019" name="Int. J. Syst. Evol. Microbiol.">
        <title>The Global Catalogue of Microorganisms (GCM) 10K type strain sequencing project: providing services to taxonomists for standard genome sequencing and annotation.</title>
        <authorList>
            <consortium name="The Broad Institute Genomics Platform"/>
            <consortium name="The Broad Institute Genome Sequencing Center for Infectious Disease"/>
            <person name="Wu L."/>
            <person name="Ma J."/>
        </authorList>
    </citation>
    <scope>NUCLEOTIDE SEQUENCE [LARGE SCALE GENOMIC DNA]</scope>
    <source>
        <strain evidence="3">JCM 16929</strain>
    </source>
</reference>
<dbReference type="InterPro" id="IPR011008">
    <property type="entry name" value="Dimeric_a/b-barrel"/>
</dbReference>
<dbReference type="PROSITE" id="PS51725">
    <property type="entry name" value="ABM"/>
    <property type="match status" value="1"/>
</dbReference>